<protein>
    <submittedName>
        <fullName evidence="4">D-alanyl-D-alanine carboxypeptidase</fullName>
        <ecNumber evidence="4">3.4.16.4</ecNumber>
    </submittedName>
</protein>
<organism evidence="4 5">
    <name type="scientific">Limnothrix redekei LRLZ20PSL1</name>
    <dbReference type="NCBI Taxonomy" id="3112953"/>
    <lineage>
        <taxon>Bacteria</taxon>
        <taxon>Bacillati</taxon>
        <taxon>Cyanobacteriota</taxon>
        <taxon>Cyanophyceae</taxon>
        <taxon>Pseudanabaenales</taxon>
        <taxon>Pseudanabaenaceae</taxon>
        <taxon>Limnothrix</taxon>
    </lineage>
</organism>
<keyword evidence="5" id="KW-1185">Reference proteome</keyword>
<evidence type="ECO:0000313" key="4">
    <source>
        <dbReference type="EMBL" id="MFG3816233.1"/>
    </source>
</evidence>
<name>A0ABW7C5S6_9CYAN</name>
<reference evidence="5" key="1">
    <citation type="journal article" date="2024" name="Algal Res.">
        <title>Biochemical, toxicological and genomic investigation of a high-biomass producing Limnothrix strain isolated from Italian shallow drinking water reservoir.</title>
        <authorList>
            <person name="Simonazzi M."/>
            <person name="Shishido T.K."/>
            <person name="Delbaje E."/>
            <person name="Wahlsten M."/>
            <person name="Fewer D.P."/>
            <person name="Sivonen K."/>
            <person name="Pezzolesi L."/>
            <person name="Pistocchi R."/>
        </authorList>
    </citation>
    <scope>NUCLEOTIDE SEQUENCE [LARGE SCALE GENOMIC DNA]</scope>
    <source>
        <strain evidence="5">LRLZ20PSL1</strain>
    </source>
</reference>
<dbReference type="Gene3D" id="3.40.710.10">
    <property type="entry name" value="DD-peptidase/beta-lactamase superfamily"/>
    <property type="match status" value="1"/>
</dbReference>
<dbReference type="InterPro" id="IPR012338">
    <property type="entry name" value="Beta-lactam/transpept-like"/>
</dbReference>
<dbReference type="PRINTS" id="PR00922">
    <property type="entry name" value="DADACBPTASE3"/>
</dbReference>
<dbReference type="EMBL" id="JAZAQF010000006">
    <property type="protein sequence ID" value="MFG3816233.1"/>
    <property type="molecule type" value="Genomic_DNA"/>
</dbReference>
<dbReference type="Proteomes" id="UP001604335">
    <property type="component" value="Unassembled WGS sequence"/>
</dbReference>
<evidence type="ECO:0000256" key="3">
    <source>
        <dbReference type="SAM" id="MobiDB-lite"/>
    </source>
</evidence>
<dbReference type="PANTHER" id="PTHR30023:SF0">
    <property type="entry name" value="PENICILLIN-SENSITIVE CARBOXYPEPTIDASE A"/>
    <property type="match status" value="1"/>
</dbReference>
<dbReference type="Pfam" id="PF02113">
    <property type="entry name" value="Peptidase_S13"/>
    <property type="match status" value="2"/>
</dbReference>
<proteinExistence type="inferred from homology"/>
<dbReference type="SUPFAM" id="SSF56601">
    <property type="entry name" value="beta-lactamase/transpeptidase-like"/>
    <property type="match status" value="1"/>
</dbReference>
<evidence type="ECO:0000256" key="1">
    <source>
        <dbReference type="ARBA" id="ARBA00006096"/>
    </source>
</evidence>
<dbReference type="PANTHER" id="PTHR30023">
    <property type="entry name" value="D-ALANYL-D-ALANINE CARBOXYPEPTIDASE"/>
    <property type="match status" value="1"/>
</dbReference>
<accession>A0ABW7C5S6</accession>
<feature type="region of interest" description="Disordered" evidence="3">
    <location>
        <begin position="431"/>
        <end position="460"/>
    </location>
</feature>
<evidence type="ECO:0000256" key="2">
    <source>
        <dbReference type="ARBA" id="ARBA00022801"/>
    </source>
</evidence>
<sequence length="460" mass="48960">MQGFIGTGLATLLTLSSGVDLLHQGAVTYLNHVGSSWFWGPDQAEPRAQATVQQYLDRLKAAGIDPAEQGLWFQANWRVLAQHQGDRPLSAASLTKVATSLAALETWDPNHQFITEIWADGPIAQGTLQGNLIVRGGGDPMFVWEEAIALGNALQQLGINRVTGDLVIEGRFEMNFLPDPEDPNPPGPALGGTLLRQGINGAAWSPLLTRVHGAMPPGTAKPQVVIAGTVRPALDALPSASPNQLPNATATPGTTAPVAGRRLLIRHRSLPLLSLLKQMNLYSNNFMAETLARQIGGGVKVAQQLRSLTGLSETELRSLNGSGLGQGNAFSPRAITAIGIALERRLQVLGIPEGVAALLPMAGRDRGTIARRKMPAGSAVKTGSLFNVSALSGFLPTRDRGLVWFSIQNRSTKVSSLRAAQDKLLTDLQTQWGGPPQPVVMPPPIKPFLGDPSRNELIQT</sequence>
<keyword evidence="4" id="KW-0121">Carboxypeptidase</keyword>
<dbReference type="EC" id="3.4.16.4" evidence="4"/>
<feature type="compositionally biased region" description="Pro residues" evidence="3">
    <location>
        <begin position="435"/>
        <end position="446"/>
    </location>
</feature>
<gene>
    <name evidence="4" type="ORF">VPK24_01180</name>
</gene>
<evidence type="ECO:0000313" key="5">
    <source>
        <dbReference type="Proteomes" id="UP001604335"/>
    </source>
</evidence>
<comment type="caution">
    <text evidence="4">The sequence shown here is derived from an EMBL/GenBank/DDBJ whole genome shotgun (WGS) entry which is preliminary data.</text>
</comment>
<dbReference type="InterPro" id="IPR000667">
    <property type="entry name" value="Peptidase_S13"/>
</dbReference>
<dbReference type="Gene3D" id="3.50.80.20">
    <property type="entry name" value="D-Ala-D-Ala carboxypeptidase C, peptidase S13"/>
    <property type="match status" value="1"/>
</dbReference>
<keyword evidence="4" id="KW-0645">Protease</keyword>
<dbReference type="RefSeq" id="WP_393009985.1">
    <property type="nucleotide sequence ID" value="NZ_JAZAQF010000006.1"/>
</dbReference>
<comment type="similarity">
    <text evidence="1">Belongs to the peptidase S13 family.</text>
</comment>
<keyword evidence="2 4" id="KW-0378">Hydrolase</keyword>
<dbReference type="GO" id="GO:0009002">
    <property type="term" value="F:serine-type D-Ala-D-Ala carboxypeptidase activity"/>
    <property type="evidence" value="ECO:0007669"/>
    <property type="project" value="UniProtKB-EC"/>
</dbReference>